<comment type="caution">
    <text evidence="2">The sequence shown here is derived from an EMBL/GenBank/DDBJ whole genome shotgun (WGS) entry which is preliminary data.</text>
</comment>
<dbReference type="EMBL" id="DWZI01000066">
    <property type="protein sequence ID" value="HJA87059.1"/>
    <property type="molecule type" value="Genomic_DNA"/>
</dbReference>
<dbReference type="AlphaFoldDB" id="A0A9D2HYY5"/>
<evidence type="ECO:0000256" key="1">
    <source>
        <dbReference type="SAM" id="MobiDB-lite"/>
    </source>
</evidence>
<name>A0A9D2HYY5_9BACE</name>
<protein>
    <submittedName>
        <fullName evidence="2">Uncharacterized protein</fullName>
    </submittedName>
</protein>
<reference evidence="2" key="1">
    <citation type="journal article" date="2021" name="PeerJ">
        <title>Extensive microbial diversity within the chicken gut microbiome revealed by metagenomics and culture.</title>
        <authorList>
            <person name="Gilroy R."/>
            <person name="Ravi A."/>
            <person name="Getino M."/>
            <person name="Pursley I."/>
            <person name="Horton D.L."/>
            <person name="Alikhan N.F."/>
            <person name="Baker D."/>
            <person name="Gharbi K."/>
            <person name="Hall N."/>
            <person name="Watson M."/>
            <person name="Adriaenssens E.M."/>
            <person name="Foster-Nyarko E."/>
            <person name="Jarju S."/>
            <person name="Secka A."/>
            <person name="Antonio M."/>
            <person name="Oren A."/>
            <person name="Chaudhuri R.R."/>
            <person name="La Ragione R."/>
            <person name="Hildebrand F."/>
            <person name="Pallen M.J."/>
        </authorList>
    </citation>
    <scope>NUCLEOTIDE SEQUENCE</scope>
    <source>
        <strain evidence="2">ChiHjej12B11-9795</strain>
    </source>
</reference>
<reference evidence="2" key="2">
    <citation type="submission" date="2021-04" db="EMBL/GenBank/DDBJ databases">
        <authorList>
            <person name="Gilroy R."/>
        </authorList>
    </citation>
    <scope>NUCLEOTIDE SEQUENCE</scope>
    <source>
        <strain evidence="2">ChiHjej12B11-9795</strain>
    </source>
</reference>
<feature type="region of interest" description="Disordered" evidence="1">
    <location>
        <begin position="52"/>
        <end position="71"/>
    </location>
</feature>
<evidence type="ECO:0000313" key="3">
    <source>
        <dbReference type="Proteomes" id="UP000823862"/>
    </source>
</evidence>
<sequence length="71" mass="8391">MENQKKTYLKPVIRVEEWDFNEAVCQTQAAMCSPQNMCINIRPGFQYDHIQNRPDFETDGDISSWRPANQR</sequence>
<accession>A0A9D2HYY5</accession>
<dbReference type="Proteomes" id="UP000823862">
    <property type="component" value="Unassembled WGS sequence"/>
</dbReference>
<evidence type="ECO:0000313" key="2">
    <source>
        <dbReference type="EMBL" id="HJA87059.1"/>
    </source>
</evidence>
<organism evidence="2 3">
    <name type="scientific">Candidatus Bacteroides avicola</name>
    <dbReference type="NCBI Taxonomy" id="2838468"/>
    <lineage>
        <taxon>Bacteria</taxon>
        <taxon>Pseudomonadati</taxon>
        <taxon>Bacteroidota</taxon>
        <taxon>Bacteroidia</taxon>
        <taxon>Bacteroidales</taxon>
        <taxon>Bacteroidaceae</taxon>
        <taxon>Bacteroides</taxon>
    </lineage>
</organism>
<proteinExistence type="predicted"/>
<gene>
    <name evidence="2" type="ORF">H9950_12875</name>
</gene>